<dbReference type="AlphaFoldDB" id="A0A4Y9F6J4"/>
<evidence type="ECO:0000313" key="2">
    <source>
        <dbReference type="EMBL" id="TFU23251.1"/>
    </source>
</evidence>
<sequence>MYNHLEPNRLLTLSPAQQDEFENFVQWYFQVLESNRAHQPCIKWYLHPEAVDRLIALWAASLTVSIPDVDMTGTPVGDEDALKQATSLREWWREADIQNKMLFDGSSSPFSDCTSYNHVAPHTYERSMTEARPFPTIDWDVLYPAEEEPTQMLEGPSDTEEKRIYR</sequence>
<dbReference type="EMBL" id="SPQC01000009">
    <property type="protein sequence ID" value="TFU23251.1"/>
    <property type="molecule type" value="Genomic_DNA"/>
</dbReference>
<evidence type="ECO:0008006" key="4">
    <source>
        <dbReference type="Google" id="ProtNLM"/>
    </source>
</evidence>
<evidence type="ECO:0000313" key="3">
    <source>
        <dbReference type="Proteomes" id="UP000297951"/>
    </source>
</evidence>
<dbReference type="Proteomes" id="UP000297951">
    <property type="component" value="Unassembled WGS sequence"/>
</dbReference>
<gene>
    <name evidence="2" type="ORF">E4U03_03760</name>
</gene>
<organism evidence="2 3">
    <name type="scientific">Rothia nasimurium</name>
    <dbReference type="NCBI Taxonomy" id="85336"/>
    <lineage>
        <taxon>Bacteria</taxon>
        <taxon>Bacillati</taxon>
        <taxon>Actinomycetota</taxon>
        <taxon>Actinomycetes</taxon>
        <taxon>Micrococcales</taxon>
        <taxon>Micrococcaceae</taxon>
        <taxon>Rothia</taxon>
    </lineage>
</organism>
<name>A0A4Y9F6J4_9MICC</name>
<reference evidence="2 3" key="1">
    <citation type="submission" date="2019-03" db="EMBL/GenBank/DDBJ databases">
        <title>Diversity of the mouse oral microbiome.</title>
        <authorList>
            <person name="Joseph S."/>
            <person name="Aduse-Opoku J."/>
            <person name="Curtis M."/>
            <person name="Wade W."/>
            <person name="Hashim A."/>
        </authorList>
    </citation>
    <scope>NUCLEOTIDE SEQUENCE [LARGE SCALE GENOMIC DNA]</scope>
    <source>
        <strain evidence="3">irhom_31</strain>
    </source>
</reference>
<protein>
    <recommendedName>
        <fullName evidence="4">DUF4913 domain-containing protein</fullName>
    </recommendedName>
</protein>
<comment type="caution">
    <text evidence="2">The sequence shown here is derived from an EMBL/GenBank/DDBJ whole genome shotgun (WGS) entry which is preliminary data.</text>
</comment>
<dbReference type="OrthoDB" id="4570343at2"/>
<accession>A0A4Y9F6J4</accession>
<proteinExistence type="predicted"/>
<dbReference type="RefSeq" id="WP_135011655.1">
    <property type="nucleotide sequence ID" value="NZ_JADGLK010000009.1"/>
</dbReference>
<feature type="region of interest" description="Disordered" evidence="1">
    <location>
        <begin position="146"/>
        <end position="166"/>
    </location>
</feature>
<evidence type="ECO:0000256" key="1">
    <source>
        <dbReference type="SAM" id="MobiDB-lite"/>
    </source>
</evidence>